<evidence type="ECO:0000256" key="6">
    <source>
        <dbReference type="ARBA" id="ARBA00022857"/>
    </source>
</evidence>
<dbReference type="SUPFAM" id="SSF51735">
    <property type="entry name" value="NAD(P)-binding Rossmann-fold domains"/>
    <property type="match status" value="1"/>
</dbReference>
<evidence type="ECO:0000256" key="4">
    <source>
        <dbReference type="ARBA" id="ARBA00019465"/>
    </source>
</evidence>
<dbReference type="Gene3D" id="1.10.1040.10">
    <property type="entry name" value="N-(1-d-carboxylethyl)-l-norvaline Dehydrogenase, domain 2"/>
    <property type="match status" value="1"/>
</dbReference>
<evidence type="ECO:0000256" key="7">
    <source>
        <dbReference type="ARBA" id="ARBA00023002"/>
    </source>
</evidence>
<dbReference type="Pfam" id="PF08546">
    <property type="entry name" value="ApbA_C"/>
    <property type="match status" value="1"/>
</dbReference>
<evidence type="ECO:0000259" key="11">
    <source>
        <dbReference type="Pfam" id="PF08546"/>
    </source>
</evidence>
<keyword evidence="7" id="KW-0560">Oxidoreductase</keyword>
<evidence type="ECO:0000256" key="1">
    <source>
        <dbReference type="ARBA" id="ARBA00004994"/>
    </source>
</evidence>
<dbReference type="AlphaFoldDB" id="A0A917KYB5"/>
<dbReference type="GO" id="GO:0008677">
    <property type="term" value="F:2-dehydropantoate 2-reductase activity"/>
    <property type="evidence" value="ECO:0007669"/>
    <property type="project" value="UniProtKB-EC"/>
</dbReference>
<keyword evidence="6" id="KW-0521">NADP</keyword>
<sequence>MTNAAAAVDGDPILVWGAGAIGGTVGAALVRAGQPVTFVDIETNHVAAIADPSRGLSIEGPVDPHRITAPAFTPEAVQGTYRRIFLCVKAHHTEAATRALLPHLAEDGYVLSLQNGLNETIIAPIVGRERTIGCFVNFSADWHGPGQIMYGGRGALVLGELDGTTTPRLTALHALLATAFEPNAIITPTIWGYLWGKLGYGAMLFAQALGEKGIADCLARPELLPLWRALGAEAIAVARAEGVTPLGFNGFEPAAFSPGATEAQAAASVAAMVEFNRPNAKTHSGVWRDLWVRHRRTEIDVQIAPIATIGATHGIDCPSVRRLVTLMHECEAGTRPMSDANLTEMLSP</sequence>
<evidence type="ECO:0000259" key="10">
    <source>
        <dbReference type="Pfam" id="PF02558"/>
    </source>
</evidence>
<dbReference type="GO" id="GO:0015940">
    <property type="term" value="P:pantothenate biosynthetic process"/>
    <property type="evidence" value="ECO:0007669"/>
    <property type="project" value="UniProtKB-KW"/>
</dbReference>
<accession>A0A917KYB5</accession>
<comment type="catalytic activity">
    <reaction evidence="9">
        <text>(R)-pantoate + NADP(+) = 2-dehydropantoate + NADPH + H(+)</text>
        <dbReference type="Rhea" id="RHEA:16233"/>
        <dbReference type="ChEBI" id="CHEBI:11561"/>
        <dbReference type="ChEBI" id="CHEBI:15378"/>
        <dbReference type="ChEBI" id="CHEBI:15980"/>
        <dbReference type="ChEBI" id="CHEBI:57783"/>
        <dbReference type="ChEBI" id="CHEBI:58349"/>
        <dbReference type="EC" id="1.1.1.169"/>
    </reaction>
</comment>
<evidence type="ECO:0000256" key="3">
    <source>
        <dbReference type="ARBA" id="ARBA00013014"/>
    </source>
</evidence>
<gene>
    <name evidence="12" type="ORF">GCM10011320_49750</name>
</gene>
<dbReference type="InterPro" id="IPR008927">
    <property type="entry name" value="6-PGluconate_DH-like_C_sf"/>
</dbReference>
<dbReference type="SUPFAM" id="SSF48179">
    <property type="entry name" value="6-phosphogluconate dehydrogenase C-terminal domain-like"/>
    <property type="match status" value="1"/>
</dbReference>
<comment type="similarity">
    <text evidence="2">Belongs to the ketopantoate reductase family.</text>
</comment>
<evidence type="ECO:0000256" key="2">
    <source>
        <dbReference type="ARBA" id="ARBA00007870"/>
    </source>
</evidence>
<dbReference type="PANTHER" id="PTHR43765:SF2">
    <property type="entry name" value="2-DEHYDROPANTOATE 2-REDUCTASE"/>
    <property type="match status" value="1"/>
</dbReference>
<comment type="caution">
    <text evidence="12">The sequence shown here is derived from an EMBL/GenBank/DDBJ whole genome shotgun (WGS) entry which is preliminary data.</text>
</comment>
<protein>
    <recommendedName>
        <fullName evidence="4">2-dehydropantoate 2-reductase</fullName>
        <ecNumber evidence="3">1.1.1.169</ecNumber>
    </recommendedName>
    <alternativeName>
        <fullName evidence="8">Ketopantoate reductase</fullName>
    </alternativeName>
</protein>
<evidence type="ECO:0000313" key="12">
    <source>
        <dbReference type="EMBL" id="GGJ36068.1"/>
    </source>
</evidence>
<dbReference type="InterPro" id="IPR013328">
    <property type="entry name" value="6PGD_dom2"/>
</dbReference>
<feature type="domain" description="Ketopantoate reductase N-terminal" evidence="10">
    <location>
        <begin position="13"/>
        <end position="162"/>
    </location>
</feature>
<proteinExistence type="inferred from homology"/>
<dbReference type="EMBL" id="BMKW01000014">
    <property type="protein sequence ID" value="GGJ36068.1"/>
    <property type="molecule type" value="Genomic_DNA"/>
</dbReference>
<dbReference type="RefSeq" id="WP_188971901.1">
    <property type="nucleotide sequence ID" value="NZ_BMKW01000014.1"/>
</dbReference>
<dbReference type="GO" id="GO:0005737">
    <property type="term" value="C:cytoplasm"/>
    <property type="evidence" value="ECO:0007669"/>
    <property type="project" value="TreeGrafter"/>
</dbReference>
<dbReference type="InterPro" id="IPR013332">
    <property type="entry name" value="KPR_N"/>
</dbReference>
<dbReference type="InterPro" id="IPR050838">
    <property type="entry name" value="Ketopantoate_reductase"/>
</dbReference>
<dbReference type="InterPro" id="IPR036291">
    <property type="entry name" value="NAD(P)-bd_dom_sf"/>
</dbReference>
<evidence type="ECO:0000256" key="5">
    <source>
        <dbReference type="ARBA" id="ARBA00022655"/>
    </source>
</evidence>
<name>A0A917KYB5_9PROT</name>
<reference evidence="12" key="2">
    <citation type="submission" date="2020-09" db="EMBL/GenBank/DDBJ databases">
        <authorList>
            <person name="Sun Q."/>
            <person name="Zhou Y."/>
        </authorList>
    </citation>
    <scope>NUCLEOTIDE SEQUENCE</scope>
    <source>
        <strain evidence="12">CGMCC 1.3617</strain>
    </source>
</reference>
<dbReference type="GO" id="GO:0050661">
    <property type="term" value="F:NADP binding"/>
    <property type="evidence" value="ECO:0007669"/>
    <property type="project" value="TreeGrafter"/>
</dbReference>
<keyword evidence="13" id="KW-1185">Reference proteome</keyword>
<dbReference type="Pfam" id="PF02558">
    <property type="entry name" value="ApbA"/>
    <property type="match status" value="1"/>
</dbReference>
<evidence type="ECO:0000256" key="8">
    <source>
        <dbReference type="ARBA" id="ARBA00032024"/>
    </source>
</evidence>
<dbReference type="PANTHER" id="PTHR43765">
    <property type="entry name" value="2-DEHYDROPANTOATE 2-REDUCTASE-RELATED"/>
    <property type="match status" value="1"/>
</dbReference>
<keyword evidence="5" id="KW-0566">Pantothenate biosynthesis</keyword>
<dbReference type="InterPro" id="IPR013752">
    <property type="entry name" value="KPA_reductase"/>
</dbReference>
<dbReference type="EC" id="1.1.1.169" evidence="3"/>
<organism evidence="12 13">
    <name type="scientific">Neoroseomonas lacus</name>
    <dbReference type="NCBI Taxonomy" id="287609"/>
    <lineage>
        <taxon>Bacteria</taxon>
        <taxon>Pseudomonadati</taxon>
        <taxon>Pseudomonadota</taxon>
        <taxon>Alphaproteobacteria</taxon>
        <taxon>Acetobacterales</taxon>
        <taxon>Acetobacteraceae</taxon>
        <taxon>Neoroseomonas</taxon>
    </lineage>
</organism>
<evidence type="ECO:0000313" key="13">
    <source>
        <dbReference type="Proteomes" id="UP000661507"/>
    </source>
</evidence>
<evidence type="ECO:0000256" key="9">
    <source>
        <dbReference type="ARBA" id="ARBA00048793"/>
    </source>
</evidence>
<dbReference type="Gene3D" id="3.40.50.720">
    <property type="entry name" value="NAD(P)-binding Rossmann-like Domain"/>
    <property type="match status" value="1"/>
</dbReference>
<reference evidence="12" key="1">
    <citation type="journal article" date="2014" name="Int. J. Syst. Evol. Microbiol.">
        <title>Complete genome sequence of Corynebacterium casei LMG S-19264T (=DSM 44701T), isolated from a smear-ripened cheese.</title>
        <authorList>
            <consortium name="US DOE Joint Genome Institute (JGI-PGF)"/>
            <person name="Walter F."/>
            <person name="Albersmeier A."/>
            <person name="Kalinowski J."/>
            <person name="Ruckert C."/>
        </authorList>
    </citation>
    <scope>NUCLEOTIDE SEQUENCE</scope>
    <source>
        <strain evidence="12">CGMCC 1.3617</strain>
    </source>
</reference>
<dbReference type="Proteomes" id="UP000661507">
    <property type="component" value="Unassembled WGS sequence"/>
</dbReference>
<comment type="pathway">
    <text evidence="1">Cofactor biosynthesis; (R)-pantothenate biosynthesis; (R)-pantoate from 3-methyl-2-oxobutanoate: step 2/2.</text>
</comment>
<feature type="domain" description="Ketopantoate reductase C-terminal" evidence="11">
    <location>
        <begin position="195"/>
        <end position="329"/>
    </location>
</feature>